<feature type="compositionally biased region" description="Basic and acidic residues" evidence="1">
    <location>
        <begin position="168"/>
        <end position="242"/>
    </location>
</feature>
<keyword evidence="4" id="KW-1185">Reference proteome</keyword>
<evidence type="ECO:0000313" key="3">
    <source>
        <dbReference type="EMBL" id="KAL3792191.1"/>
    </source>
</evidence>
<dbReference type="EMBL" id="JABMIG020000104">
    <property type="protein sequence ID" value="KAL3792191.1"/>
    <property type="molecule type" value="Genomic_DNA"/>
</dbReference>
<proteinExistence type="predicted"/>
<evidence type="ECO:0000256" key="1">
    <source>
        <dbReference type="SAM" id="MobiDB-lite"/>
    </source>
</evidence>
<feature type="signal peptide" evidence="2">
    <location>
        <begin position="1"/>
        <end position="16"/>
    </location>
</feature>
<reference evidence="3 4" key="1">
    <citation type="journal article" date="2020" name="G3 (Bethesda)">
        <title>Improved Reference Genome for Cyclotella cryptica CCMP332, a Model for Cell Wall Morphogenesis, Salinity Adaptation, and Lipid Production in Diatoms (Bacillariophyta).</title>
        <authorList>
            <person name="Roberts W.R."/>
            <person name="Downey K.M."/>
            <person name="Ruck E.C."/>
            <person name="Traller J.C."/>
            <person name="Alverson A.J."/>
        </authorList>
    </citation>
    <scope>NUCLEOTIDE SEQUENCE [LARGE SCALE GENOMIC DNA]</scope>
    <source>
        <strain evidence="3 4">CCMP332</strain>
    </source>
</reference>
<feature type="compositionally biased region" description="Basic residues" evidence="1">
    <location>
        <begin position="145"/>
        <end position="167"/>
    </location>
</feature>
<keyword evidence="2" id="KW-0732">Signal</keyword>
<organism evidence="3 4">
    <name type="scientific">Cyclotella cryptica</name>
    <dbReference type="NCBI Taxonomy" id="29204"/>
    <lineage>
        <taxon>Eukaryota</taxon>
        <taxon>Sar</taxon>
        <taxon>Stramenopiles</taxon>
        <taxon>Ochrophyta</taxon>
        <taxon>Bacillariophyta</taxon>
        <taxon>Coscinodiscophyceae</taxon>
        <taxon>Thalassiosirophycidae</taxon>
        <taxon>Stephanodiscales</taxon>
        <taxon>Stephanodiscaceae</taxon>
        <taxon>Cyclotella</taxon>
    </lineage>
</organism>
<dbReference type="AlphaFoldDB" id="A0ABD3PWW0"/>
<evidence type="ECO:0000313" key="4">
    <source>
        <dbReference type="Proteomes" id="UP001516023"/>
    </source>
</evidence>
<name>A0ABD3PWW0_9STRA</name>
<feature type="region of interest" description="Disordered" evidence="1">
    <location>
        <begin position="145"/>
        <end position="242"/>
    </location>
</feature>
<accession>A0ABD3PWW0</accession>
<sequence>MKIPIVFLTAMVKVAATSNLRRIADTPESRDLQTIIYGTDGRDGRRRGNTLFIVEDDNSRSTQNCAEDTADEFDRDFDDIFIGDSDNGAKVRDIVAVIDSDTNCEDLWAEIERELEDSHYESTVYVYYGTRRRYYRNQNKRGYRLNWGRKNRRSKKSSKDKDRRHKTWSRDKDRKDKWYKDRSSRDKDHENNRNHNRERDNDRKGNWYNGRDKDRENRNQNQEREREQNDRGDNHGRGDHGN</sequence>
<protein>
    <submittedName>
        <fullName evidence="3">Uncharacterized protein</fullName>
    </submittedName>
</protein>
<evidence type="ECO:0000256" key="2">
    <source>
        <dbReference type="SAM" id="SignalP"/>
    </source>
</evidence>
<gene>
    <name evidence="3" type="ORF">HJC23_009655</name>
</gene>
<dbReference type="Proteomes" id="UP001516023">
    <property type="component" value="Unassembled WGS sequence"/>
</dbReference>
<comment type="caution">
    <text evidence="3">The sequence shown here is derived from an EMBL/GenBank/DDBJ whole genome shotgun (WGS) entry which is preliminary data.</text>
</comment>
<feature type="chain" id="PRO_5044773708" evidence="2">
    <location>
        <begin position="17"/>
        <end position="242"/>
    </location>
</feature>